<name>Q1ZA18_9GAMM</name>
<evidence type="ECO:0000313" key="2">
    <source>
        <dbReference type="Proteomes" id="UP000003789"/>
    </source>
</evidence>
<gene>
    <name evidence="1" type="ORF">P3TCK_04836</name>
</gene>
<proteinExistence type="predicted"/>
<evidence type="ECO:0000313" key="1">
    <source>
        <dbReference type="EMBL" id="EAS45674.1"/>
    </source>
</evidence>
<dbReference type="Proteomes" id="UP000003789">
    <property type="component" value="Unassembled WGS sequence"/>
</dbReference>
<reference evidence="1 2" key="1">
    <citation type="submission" date="2006-03" db="EMBL/GenBank/DDBJ databases">
        <authorList>
            <person name="Bartlett D.H."/>
            <person name="Valle G."/>
            <person name="Lauro F.M."/>
            <person name="Vezzi A."/>
            <person name="Simonato F."/>
            <person name="Eloe E."/>
            <person name="Vitulo N."/>
            <person name="Stratton T.K."/>
            <person name="D'angelo M."/>
            <person name="Ferriera S."/>
            <person name="Johnson J."/>
            <person name="Kravitz S."/>
            <person name="Beeson K."/>
            <person name="Sutton G."/>
            <person name="Rogers Y."/>
            <person name="Friedman R."/>
            <person name="Frazier M."/>
            <person name="Venter J.C."/>
        </authorList>
    </citation>
    <scope>NUCLEOTIDE SEQUENCE [LARGE SCALE GENOMIC DNA]</scope>
    <source>
        <strain evidence="1 2">3TCK</strain>
    </source>
</reference>
<dbReference type="EMBL" id="AAPH01000001">
    <property type="protein sequence ID" value="EAS45674.1"/>
    <property type="molecule type" value="Genomic_DNA"/>
</dbReference>
<dbReference type="AlphaFoldDB" id="Q1ZA18"/>
<protein>
    <submittedName>
        <fullName evidence="1">Uncharacterized protein</fullName>
    </submittedName>
</protein>
<accession>Q1ZA18</accession>
<dbReference type="HOGENOM" id="CLU_3416957_0_0_6"/>
<sequence>MSKSSGRKRFWFQQTRETDQIIVKKA</sequence>
<organism evidence="1 2">
    <name type="scientific">Photobacterium profundum 3TCK</name>
    <dbReference type="NCBI Taxonomy" id="314280"/>
    <lineage>
        <taxon>Bacteria</taxon>
        <taxon>Pseudomonadati</taxon>
        <taxon>Pseudomonadota</taxon>
        <taxon>Gammaproteobacteria</taxon>
        <taxon>Vibrionales</taxon>
        <taxon>Vibrionaceae</taxon>
        <taxon>Photobacterium</taxon>
    </lineage>
</organism>
<comment type="caution">
    <text evidence="1">The sequence shown here is derived from an EMBL/GenBank/DDBJ whole genome shotgun (WGS) entry which is preliminary data.</text>
</comment>